<evidence type="ECO:0000256" key="1">
    <source>
        <dbReference type="ARBA" id="ARBA00000085"/>
    </source>
</evidence>
<name>A0A150M8U4_GEOSE</name>
<evidence type="ECO:0000256" key="7">
    <source>
        <dbReference type="ARBA" id="ARBA00022840"/>
    </source>
</evidence>
<dbReference type="GO" id="GO:0005524">
    <property type="term" value="F:ATP binding"/>
    <property type="evidence" value="ECO:0007669"/>
    <property type="project" value="UniProtKB-KW"/>
</dbReference>
<dbReference type="SUPFAM" id="SSF55874">
    <property type="entry name" value="ATPase domain of HSP90 chaperone/DNA topoisomerase II/histidine kinase"/>
    <property type="match status" value="1"/>
</dbReference>
<dbReference type="PANTHER" id="PTHR43065">
    <property type="entry name" value="SENSOR HISTIDINE KINASE"/>
    <property type="match status" value="1"/>
</dbReference>
<dbReference type="AlphaFoldDB" id="A0A150M8U4"/>
<dbReference type="EC" id="2.7.13.3" evidence="2"/>
<organism evidence="11 12">
    <name type="scientific">Geobacillus stearothermophilus</name>
    <name type="common">Bacillus stearothermophilus</name>
    <dbReference type="NCBI Taxonomy" id="1422"/>
    <lineage>
        <taxon>Bacteria</taxon>
        <taxon>Bacillati</taxon>
        <taxon>Bacillota</taxon>
        <taxon>Bacilli</taxon>
        <taxon>Bacillales</taxon>
        <taxon>Anoxybacillaceae</taxon>
        <taxon>Geobacillus</taxon>
    </lineage>
</organism>
<proteinExistence type="predicted"/>
<dbReference type="InterPro" id="IPR004358">
    <property type="entry name" value="Sig_transdc_His_kin-like_C"/>
</dbReference>
<reference evidence="10 13" key="2">
    <citation type="submission" date="2016-03" db="EMBL/GenBank/DDBJ databases">
        <title>Spore heat resistance.</title>
        <authorList>
            <person name="Boekhorst J."/>
            <person name="Berendsen E.M."/>
            <person name="Wells-Bennik M.H."/>
            <person name="Kuipers O.P."/>
        </authorList>
    </citation>
    <scope>NUCLEOTIDE SEQUENCE [LARGE SCALE GENOMIC DNA]</scope>
    <source>
        <strain evidence="10 13">GS8</strain>
    </source>
</reference>
<sequence length="108" mass="11393">MVKCLNVMKNAIEAMPSGGSLYVRVSEAGGTVYLDIADTGIGISKERLQKIGEPFFTLKEKGMGLGMTTSMKIIQEHKGTMQIESEVGKGTIVHLTLPSGYAADAASG</sequence>
<dbReference type="Gene3D" id="3.30.565.10">
    <property type="entry name" value="Histidine kinase-like ATPase, C-terminal domain"/>
    <property type="match status" value="1"/>
</dbReference>
<dbReference type="Pfam" id="PF02518">
    <property type="entry name" value="HATPase_c"/>
    <property type="match status" value="1"/>
</dbReference>
<dbReference type="InterPro" id="IPR005467">
    <property type="entry name" value="His_kinase_dom"/>
</dbReference>
<keyword evidence="7" id="KW-0067">ATP-binding</keyword>
<dbReference type="Proteomes" id="UP000075424">
    <property type="component" value="Unassembled WGS sequence"/>
</dbReference>
<evidence type="ECO:0000256" key="5">
    <source>
        <dbReference type="ARBA" id="ARBA00022741"/>
    </source>
</evidence>
<dbReference type="SMART" id="SM00387">
    <property type="entry name" value="HATPase_c"/>
    <property type="match status" value="1"/>
</dbReference>
<evidence type="ECO:0000256" key="4">
    <source>
        <dbReference type="ARBA" id="ARBA00022679"/>
    </source>
</evidence>
<evidence type="ECO:0000313" key="11">
    <source>
        <dbReference type="EMBL" id="KYD20811.1"/>
    </source>
</evidence>
<gene>
    <name evidence="11" type="ORF">B4109_0823</name>
    <name evidence="10" type="ORF">GS8_254</name>
</gene>
<keyword evidence="3" id="KW-0597">Phosphoprotein</keyword>
<dbReference type="InterPro" id="IPR003594">
    <property type="entry name" value="HATPase_dom"/>
</dbReference>
<evidence type="ECO:0000259" key="9">
    <source>
        <dbReference type="PROSITE" id="PS50109"/>
    </source>
</evidence>
<keyword evidence="4" id="KW-0808">Transferase</keyword>
<evidence type="ECO:0000313" key="12">
    <source>
        <dbReference type="Proteomes" id="UP000075424"/>
    </source>
</evidence>
<dbReference type="GO" id="GO:0000160">
    <property type="term" value="P:phosphorelay signal transduction system"/>
    <property type="evidence" value="ECO:0007669"/>
    <property type="project" value="UniProtKB-KW"/>
</dbReference>
<dbReference type="Proteomes" id="UP000773850">
    <property type="component" value="Unassembled WGS sequence"/>
</dbReference>
<dbReference type="InterPro" id="IPR036890">
    <property type="entry name" value="HATPase_C_sf"/>
</dbReference>
<evidence type="ECO:0000256" key="3">
    <source>
        <dbReference type="ARBA" id="ARBA00022553"/>
    </source>
</evidence>
<dbReference type="PATRIC" id="fig|1422.18.peg.1940"/>
<dbReference type="PROSITE" id="PS50109">
    <property type="entry name" value="HIS_KIN"/>
    <property type="match status" value="1"/>
</dbReference>
<evidence type="ECO:0000256" key="6">
    <source>
        <dbReference type="ARBA" id="ARBA00022777"/>
    </source>
</evidence>
<reference evidence="11 12" key="1">
    <citation type="submission" date="2016-01" db="EMBL/GenBank/DDBJ databases">
        <title>Draft Genome Sequences of Seven Thermophilic Sporeformers Isolated from Foods.</title>
        <authorList>
            <person name="Berendsen E.M."/>
            <person name="Wells-Bennik M.H."/>
            <person name="Krawcyk A.O."/>
            <person name="De Jong A."/>
            <person name="Holsappel S."/>
            <person name="Eijlander R.T."/>
            <person name="Kuipers O.P."/>
        </authorList>
    </citation>
    <scope>NUCLEOTIDE SEQUENCE [LARGE SCALE GENOMIC DNA]</scope>
    <source>
        <strain evidence="11 12">B4109</strain>
    </source>
</reference>
<keyword evidence="8" id="KW-0902">Two-component regulatory system</keyword>
<keyword evidence="6 10" id="KW-0418">Kinase</keyword>
<evidence type="ECO:0000256" key="2">
    <source>
        <dbReference type="ARBA" id="ARBA00012438"/>
    </source>
</evidence>
<keyword evidence="5" id="KW-0547">Nucleotide-binding</keyword>
<dbReference type="EMBL" id="LQYV01000144">
    <property type="protein sequence ID" value="KYD20811.1"/>
    <property type="molecule type" value="Genomic_DNA"/>
</dbReference>
<feature type="domain" description="Histidine kinase" evidence="9">
    <location>
        <begin position="1"/>
        <end position="101"/>
    </location>
</feature>
<dbReference type="EMBL" id="LUCS01000009">
    <property type="protein sequence ID" value="KAF6511955.1"/>
    <property type="molecule type" value="Genomic_DNA"/>
</dbReference>
<dbReference type="GO" id="GO:0004673">
    <property type="term" value="F:protein histidine kinase activity"/>
    <property type="evidence" value="ECO:0007669"/>
    <property type="project" value="UniProtKB-EC"/>
</dbReference>
<comment type="catalytic activity">
    <reaction evidence="1">
        <text>ATP + protein L-histidine = ADP + protein N-phospho-L-histidine.</text>
        <dbReference type="EC" id="2.7.13.3"/>
    </reaction>
</comment>
<keyword evidence="13" id="KW-1185">Reference proteome</keyword>
<evidence type="ECO:0000313" key="10">
    <source>
        <dbReference type="EMBL" id="KAF6511955.1"/>
    </source>
</evidence>
<accession>A0A150M8U4</accession>
<comment type="caution">
    <text evidence="11">The sequence shown here is derived from an EMBL/GenBank/DDBJ whole genome shotgun (WGS) entry which is preliminary data.</text>
</comment>
<dbReference type="PRINTS" id="PR00344">
    <property type="entry name" value="BCTRLSENSOR"/>
</dbReference>
<evidence type="ECO:0000313" key="13">
    <source>
        <dbReference type="Proteomes" id="UP000773850"/>
    </source>
</evidence>
<dbReference type="PANTHER" id="PTHR43065:SF10">
    <property type="entry name" value="PEROXIDE STRESS-ACTIVATED HISTIDINE KINASE MAK3"/>
    <property type="match status" value="1"/>
</dbReference>
<protein>
    <recommendedName>
        <fullName evidence="2">histidine kinase</fullName>
        <ecNumber evidence="2">2.7.13.3</ecNumber>
    </recommendedName>
</protein>
<evidence type="ECO:0000256" key="8">
    <source>
        <dbReference type="ARBA" id="ARBA00023012"/>
    </source>
</evidence>